<dbReference type="Pfam" id="PF11814">
    <property type="entry name" value="DUF3335"/>
    <property type="match status" value="1"/>
</dbReference>
<reference evidence="4" key="2">
    <citation type="submission" date="2023-04" db="EMBL/GenBank/DDBJ databases">
        <authorList>
            <person name="Beletskiy A.V."/>
            <person name="Mardanov A.V."/>
            <person name="Ravin N.V."/>
        </authorList>
    </citation>
    <scope>NUCLEOTIDE SEQUENCE</scope>
    <source>
        <strain evidence="4">GKL-01</strain>
    </source>
</reference>
<sequence>MTAPLNIRTAQLDDLPRLMQLEELCFVTDKISRRSFRHFLHKASAGFLVAINEQQVIAGYCLVLMHRGTRLARIYSIAVDPQLRGQGIAQRLLQQAESICSEAGRISMRLEVRKDNQGAIKLYEQLGYRTFGEYHDYYEDHVDALRLQKRLRHRKQAVTTQASVPYYAQSTGFTCGPAALMMSMAALNPAQALDITEELRIWREATTIYMMAGHGGCSPLGLALAAVKRQFNAEVYLSTTDTPFIDSVRGEQKKQVVSLVHADFLQQLTAANMPIHYVTLTQQHIQTALEQGAMPLVLISTYRFDHCKVPHWVVVTAMDERFVYIHDPLIDEEEYRYPLDNQYLPISRVDFDKMSQFGQSRLRTAVIIRRA</sequence>
<dbReference type="Pfam" id="PF00583">
    <property type="entry name" value="Acetyltransf_1"/>
    <property type="match status" value="1"/>
</dbReference>
<evidence type="ECO:0000256" key="1">
    <source>
        <dbReference type="ARBA" id="ARBA00022679"/>
    </source>
</evidence>
<dbReference type="GO" id="GO:0005840">
    <property type="term" value="C:ribosome"/>
    <property type="evidence" value="ECO:0007669"/>
    <property type="project" value="UniProtKB-KW"/>
</dbReference>
<reference evidence="4" key="1">
    <citation type="journal article" date="2023" name="Int. J. Mol. Sci.">
        <title>Metagenomics Revealed a New Genus 'Candidatus Thiocaldithrix dubininis' gen. nov., sp. nov. and a New Species 'Candidatus Thiothrix putei' sp. nov. in the Family Thiotrichaceae, Some Members of Which Have Traits of Both Na+- and H+-Motive Energetics.</title>
        <authorList>
            <person name="Ravin N.V."/>
            <person name="Muntyan M.S."/>
            <person name="Smolyakov D.D."/>
            <person name="Rudenko T.S."/>
            <person name="Beletsky A.V."/>
            <person name="Mardanov A.V."/>
            <person name="Grabovich M.Y."/>
        </authorList>
    </citation>
    <scope>NUCLEOTIDE SEQUENCE</scope>
    <source>
        <strain evidence="4">GKL-01</strain>
    </source>
</reference>
<dbReference type="GO" id="GO:0008999">
    <property type="term" value="F:protein-N-terminal-alanine acetyltransferase activity"/>
    <property type="evidence" value="ECO:0007669"/>
    <property type="project" value="UniProtKB-EC"/>
</dbReference>
<dbReference type="Gene3D" id="3.40.630.30">
    <property type="match status" value="1"/>
</dbReference>
<dbReference type="EMBL" id="CP124755">
    <property type="protein sequence ID" value="WGZ91093.1"/>
    <property type="molecule type" value="Genomic_DNA"/>
</dbReference>
<protein>
    <submittedName>
        <fullName evidence="4">Ribosomal protein S18-alanine N-acetyltransferase</fullName>
        <ecNumber evidence="4">2.3.1.266</ecNumber>
    </submittedName>
</protein>
<dbReference type="InterPro" id="IPR021770">
    <property type="entry name" value="DUF3335"/>
</dbReference>
<dbReference type="InterPro" id="IPR016181">
    <property type="entry name" value="Acyl_CoA_acyltransferase"/>
</dbReference>
<dbReference type="CDD" id="cd04301">
    <property type="entry name" value="NAT_SF"/>
    <property type="match status" value="1"/>
</dbReference>
<accession>A0AA95H7V2</accession>
<evidence type="ECO:0000313" key="4">
    <source>
        <dbReference type="EMBL" id="WGZ91093.1"/>
    </source>
</evidence>
<dbReference type="InterPro" id="IPR006464">
    <property type="entry name" value="AcTrfase_RimI/Ard1"/>
</dbReference>
<feature type="domain" description="N-acetyltransferase" evidence="3">
    <location>
        <begin position="5"/>
        <end position="152"/>
    </location>
</feature>
<evidence type="ECO:0000259" key="3">
    <source>
        <dbReference type="PROSITE" id="PS51186"/>
    </source>
</evidence>
<dbReference type="EC" id="2.3.1.266" evidence="4"/>
<keyword evidence="2 4" id="KW-0012">Acyltransferase</keyword>
<gene>
    <name evidence="4" type="primary">rimI</name>
    <name evidence="4" type="ORF">QJT80_01155</name>
</gene>
<dbReference type="PROSITE" id="PS51186">
    <property type="entry name" value="GNAT"/>
    <property type="match status" value="1"/>
</dbReference>
<proteinExistence type="predicted"/>
<dbReference type="Proteomes" id="UP001300672">
    <property type="component" value="Chromosome"/>
</dbReference>
<dbReference type="Gene3D" id="3.90.70.10">
    <property type="entry name" value="Cysteine proteinases"/>
    <property type="match status" value="1"/>
</dbReference>
<name>A0AA95H7V2_9GAMM</name>
<keyword evidence="4" id="KW-0687">Ribonucleoprotein</keyword>
<dbReference type="PANTHER" id="PTHR43072">
    <property type="entry name" value="N-ACETYLTRANSFERASE"/>
    <property type="match status" value="1"/>
</dbReference>
<dbReference type="PANTHER" id="PTHR43072:SF23">
    <property type="entry name" value="UPF0039 PROTEIN C11D3.02C"/>
    <property type="match status" value="1"/>
</dbReference>
<evidence type="ECO:0000256" key="2">
    <source>
        <dbReference type="ARBA" id="ARBA00023315"/>
    </source>
</evidence>
<dbReference type="AlphaFoldDB" id="A0AA95H7V2"/>
<keyword evidence="4" id="KW-0689">Ribosomal protein</keyword>
<dbReference type="InterPro" id="IPR000182">
    <property type="entry name" value="GNAT_dom"/>
</dbReference>
<dbReference type="NCBIfam" id="TIGR01575">
    <property type="entry name" value="rimI"/>
    <property type="match status" value="1"/>
</dbReference>
<dbReference type="KEGG" id="tdu:QJT80_01155"/>
<organism evidence="4">
    <name type="scientific">Candidatus Thiocaldithrix dubininis</name>
    <dbReference type="NCBI Taxonomy" id="3080823"/>
    <lineage>
        <taxon>Bacteria</taxon>
        <taxon>Pseudomonadati</taxon>
        <taxon>Pseudomonadota</taxon>
        <taxon>Gammaproteobacteria</taxon>
        <taxon>Thiotrichales</taxon>
        <taxon>Thiotrichaceae</taxon>
        <taxon>Candidatus Thiocaldithrix</taxon>
    </lineage>
</organism>
<keyword evidence="1 4" id="KW-0808">Transferase</keyword>
<dbReference type="SUPFAM" id="SSF55729">
    <property type="entry name" value="Acyl-CoA N-acyltransferases (Nat)"/>
    <property type="match status" value="1"/>
</dbReference>